<dbReference type="eggNOG" id="COG2960">
    <property type="taxonomic scope" value="Bacteria"/>
</dbReference>
<proteinExistence type="predicted"/>
<reference evidence="1 2" key="1">
    <citation type="journal article" date="2010" name="J. Bacteriol.">
        <title>Genome sequence of Lentisphaera araneosa HTCC2155T, the type species of the order Lentisphaerales in the phylum Lentisphaerae.</title>
        <authorList>
            <person name="Thrash J.C."/>
            <person name="Cho J.C."/>
            <person name="Vergin K.L."/>
            <person name="Morris R.M."/>
            <person name="Giovannoni S.J."/>
        </authorList>
    </citation>
    <scope>NUCLEOTIDE SEQUENCE [LARGE SCALE GENOMIC DNA]</scope>
    <source>
        <strain evidence="1 2">HTCC2155</strain>
    </source>
</reference>
<dbReference type="STRING" id="313628.LNTAR_11301"/>
<gene>
    <name evidence="1" type="ORF">LNTAR_11301</name>
</gene>
<dbReference type="EMBL" id="ABCK01000005">
    <property type="protein sequence ID" value="EDM28499.1"/>
    <property type="molecule type" value="Genomic_DNA"/>
</dbReference>
<dbReference type="Gene3D" id="3.40.720.10">
    <property type="entry name" value="Alkaline Phosphatase, subunit A"/>
    <property type="match status" value="1"/>
</dbReference>
<keyword evidence="2" id="KW-1185">Reference proteome</keyword>
<comment type="caution">
    <text evidence="1">The sequence shown here is derived from an EMBL/GenBank/DDBJ whole genome shotgun (WGS) entry which is preliminary data.</text>
</comment>
<dbReference type="InterPro" id="IPR011447">
    <property type="entry name" value="DUF1552"/>
</dbReference>
<dbReference type="RefSeq" id="WP_007277939.1">
    <property type="nucleotide sequence ID" value="NZ_ABCK01000005.1"/>
</dbReference>
<sequence>MNRRTLLRGAGVALALPNLELFADVKKPEKIRRFVGFCGPLGVYPPTFFPQRGGKDYQLTETTQPLEAHKKDITIFKNLDHGLRGGHKGIHAFLSGVKLQDATSNILYPEKNISLDQKFADAVGHKTRFHSFAVCPSEKNRLGLMNTTTWTKNGIAVPNIEDPLILFNKLFKQDSPDQIQQNLRQTDIRKSILDAVLVQSKTMNAKLGRADQQKMDQYFTSIRELEQKIQLRRKWINMDKPRVRDFNNNAGSQDELFGIFFELLHLALTTDSTRSAVFHVPFGIDLSGIGVDNRGYHGCSHHGKSPEIVADLKKVDTFLMKTLSDFIAKLKESQILDDTVVLFGSGMSDGSPHSNECLPVIVAGGGFNHGEHKIYSTEPGKKIPLCNLYLTILQSLGLEIDRFSNSTGTINSFGMV</sequence>
<accession>A6DJ63</accession>
<dbReference type="AlphaFoldDB" id="A6DJ63"/>
<organism evidence="1 2">
    <name type="scientific">Lentisphaera araneosa HTCC2155</name>
    <dbReference type="NCBI Taxonomy" id="313628"/>
    <lineage>
        <taxon>Bacteria</taxon>
        <taxon>Pseudomonadati</taxon>
        <taxon>Lentisphaerota</taxon>
        <taxon>Lentisphaeria</taxon>
        <taxon>Lentisphaerales</taxon>
        <taxon>Lentisphaeraceae</taxon>
        <taxon>Lentisphaera</taxon>
    </lineage>
</organism>
<protein>
    <recommendedName>
        <fullName evidence="3">DUF1552 domain-containing protein</fullName>
    </recommendedName>
</protein>
<dbReference type="Proteomes" id="UP000004947">
    <property type="component" value="Unassembled WGS sequence"/>
</dbReference>
<name>A6DJ63_9BACT</name>
<dbReference type="InterPro" id="IPR017850">
    <property type="entry name" value="Alkaline_phosphatase_core_sf"/>
</dbReference>
<dbReference type="OrthoDB" id="9146593at2"/>
<evidence type="ECO:0000313" key="2">
    <source>
        <dbReference type="Proteomes" id="UP000004947"/>
    </source>
</evidence>
<dbReference type="Pfam" id="PF07586">
    <property type="entry name" value="HXXSHH"/>
    <property type="match status" value="1"/>
</dbReference>
<evidence type="ECO:0008006" key="3">
    <source>
        <dbReference type="Google" id="ProtNLM"/>
    </source>
</evidence>
<evidence type="ECO:0000313" key="1">
    <source>
        <dbReference type="EMBL" id="EDM28499.1"/>
    </source>
</evidence>